<dbReference type="Proteomes" id="UP001066276">
    <property type="component" value="Chromosome 4_2"/>
</dbReference>
<gene>
    <name evidence="2" type="ORF">NDU88_001558</name>
</gene>
<feature type="region of interest" description="Disordered" evidence="1">
    <location>
        <begin position="43"/>
        <end position="64"/>
    </location>
</feature>
<protein>
    <submittedName>
        <fullName evidence="2">Uncharacterized protein</fullName>
    </submittedName>
</protein>
<dbReference type="EMBL" id="JANPWB010000008">
    <property type="protein sequence ID" value="KAJ1161070.1"/>
    <property type="molecule type" value="Genomic_DNA"/>
</dbReference>
<proteinExistence type="predicted"/>
<keyword evidence="3" id="KW-1185">Reference proteome</keyword>
<name>A0AAV7SA82_PLEWA</name>
<sequence>MFLIALRRLGPRKCPAASLGEAWRLSLHREALPGCSGLLGSGRGQVAPLPREEQGSAQESGCGRGAARGEAWAAGRAFPWAALAGGAPGIEGRGAYLGPLNN</sequence>
<evidence type="ECO:0000313" key="3">
    <source>
        <dbReference type="Proteomes" id="UP001066276"/>
    </source>
</evidence>
<organism evidence="2 3">
    <name type="scientific">Pleurodeles waltl</name>
    <name type="common">Iberian ribbed newt</name>
    <dbReference type="NCBI Taxonomy" id="8319"/>
    <lineage>
        <taxon>Eukaryota</taxon>
        <taxon>Metazoa</taxon>
        <taxon>Chordata</taxon>
        <taxon>Craniata</taxon>
        <taxon>Vertebrata</taxon>
        <taxon>Euteleostomi</taxon>
        <taxon>Amphibia</taxon>
        <taxon>Batrachia</taxon>
        <taxon>Caudata</taxon>
        <taxon>Salamandroidea</taxon>
        <taxon>Salamandridae</taxon>
        <taxon>Pleurodelinae</taxon>
        <taxon>Pleurodeles</taxon>
    </lineage>
</organism>
<accession>A0AAV7SA82</accession>
<comment type="caution">
    <text evidence="2">The sequence shown here is derived from an EMBL/GenBank/DDBJ whole genome shotgun (WGS) entry which is preliminary data.</text>
</comment>
<reference evidence="2" key="1">
    <citation type="journal article" date="2022" name="bioRxiv">
        <title>Sequencing and chromosome-scale assembly of the giantPleurodeles waltlgenome.</title>
        <authorList>
            <person name="Brown T."/>
            <person name="Elewa A."/>
            <person name="Iarovenko S."/>
            <person name="Subramanian E."/>
            <person name="Araus A.J."/>
            <person name="Petzold A."/>
            <person name="Susuki M."/>
            <person name="Suzuki K.-i.T."/>
            <person name="Hayashi T."/>
            <person name="Toyoda A."/>
            <person name="Oliveira C."/>
            <person name="Osipova E."/>
            <person name="Leigh N.D."/>
            <person name="Simon A."/>
            <person name="Yun M.H."/>
        </authorList>
    </citation>
    <scope>NUCLEOTIDE SEQUENCE</scope>
    <source>
        <strain evidence="2">20211129_DDA</strain>
        <tissue evidence="2">Liver</tissue>
    </source>
</reference>
<dbReference type="AlphaFoldDB" id="A0AAV7SA82"/>
<evidence type="ECO:0000256" key="1">
    <source>
        <dbReference type="SAM" id="MobiDB-lite"/>
    </source>
</evidence>
<evidence type="ECO:0000313" key="2">
    <source>
        <dbReference type="EMBL" id="KAJ1161070.1"/>
    </source>
</evidence>